<keyword evidence="1" id="KW-0472">Membrane</keyword>
<dbReference type="EMBL" id="JBEWZG010000001">
    <property type="protein sequence ID" value="MFL0206043.1"/>
    <property type="molecule type" value="Genomic_DNA"/>
</dbReference>
<keyword evidence="1" id="KW-1133">Transmembrane helix</keyword>
<sequence>MKIRSLLFFLLIASSSAMAQEKRLIPIEEVSGVWSRKFMYNRQLIDHPLALQIPLMEAKDPEINVEFLKFKRQRKLSSWLAGFSTVFAFSTYLSKGSISEGFYWSAVGGVALANVYIGTISNRHFNNALKRYNELSKAQMGIRVGSEGSVGIGITYKLK</sequence>
<evidence type="ECO:0000256" key="1">
    <source>
        <dbReference type="SAM" id="Phobius"/>
    </source>
</evidence>
<evidence type="ECO:0008006" key="7">
    <source>
        <dbReference type="Google" id="ProtNLM"/>
    </source>
</evidence>
<evidence type="ECO:0000313" key="3">
    <source>
        <dbReference type="EMBL" id="MFL0206043.1"/>
    </source>
</evidence>
<feature type="signal peptide" evidence="2">
    <location>
        <begin position="1"/>
        <end position="19"/>
    </location>
</feature>
<proteinExistence type="predicted"/>
<accession>A0ABW8TXX8</accession>
<keyword evidence="2" id="KW-0732">Signal</keyword>
<name>A0ABW8TXX8_9BACT</name>
<gene>
    <name evidence="4" type="ORF">AAE961_00415</name>
    <name evidence="3" type="ORF">V7S74_04740</name>
</gene>
<evidence type="ECO:0000313" key="4">
    <source>
        <dbReference type="EMBL" id="MFL0297325.1"/>
    </source>
</evidence>
<dbReference type="EMBL" id="JBEWZF010000001">
    <property type="protein sequence ID" value="MFL0297325.1"/>
    <property type="molecule type" value="Genomic_DNA"/>
</dbReference>
<dbReference type="Proteomes" id="UP001623559">
    <property type="component" value="Unassembled WGS sequence"/>
</dbReference>
<evidence type="ECO:0000313" key="6">
    <source>
        <dbReference type="Proteomes" id="UP001623559"/>
    </source>
</evidence>
<keyword evidence="1" id="KW-0812">Transmembrane</keyword>
<feature type="chain" id="PRO_5045033868" description="DUF5683 domain-containing protein" evidence="2">
    <location>
        <begin position="20"/>
        <end position="159"/>
    </location>
</feature>
<protein>
    <recommendedName>
        <fullName evidence="7">DUF5683 domain-containing protein</fullName>
    </recommendedName>
</protein>
<dbReference type="RefSeq" id="WP_406777612.1">
    <property type="nucleotide sequence ID" value="NZ_JBEWZF010000001.1"/>
</dbReference>
<keyword evidence="5" id="KW-1185">Reference proteome</keyword>
<feature type="transmembrane region" description="Helical" evidence="1">
    <location>
        <begin position="76"/>
        <end position="94"/>
    </location>
</feature>
<reference evidence="5 6" key="1">
    <citation type="submission" date="2024-07" db="EMBL/GenBank/DDBJ databases">
        <authorList>
            <person name="Pitt A."/>
            <person name="Hahn M.W."/>
        </authorList>
    </citation>
    <scope>NUCLEOTIDE SEQUENCE [LARGE SCALE GENOMIC DNA]</scope>
    <source>
        <strain evidence="3 6">2-AUSEE-184A6</strain>
        <strain evidence="4 5">2-BAHN-186B</strain>
    </source>
</reference>
<feature type="transmembrane region" description="Helical" evidence="1">
    <location>
        <begin position="101"/>
        <end position="120"/>
    </location>
</feature>
<organism evidence="4 5">
    <name type="scientific">Aquirufa novilacunae</name>
    <dbReference type="NCBI Taxonomy" id="3139305"/>
    <lineage>
        <taxon>Bacteria</taxon>
        <taxon>Pseudomonadati</taxon>
        <taxon>Bacteroidota</taxon>
        <taxon>Cytophagia</taxon>
        <taxon>Cytophagales</taxon>
        <taxon>Flectobacillaceae</taxon>
        <taxon>Aquirufa</taxon>
    </lineage>
</organism>
<comment type="caution">
    <text evidence="4">The sequence shown here is derived from an EMBL/GenBank/DDBJ whole genome shotgun (WGS) entry which is preliminary data.</text>
</comment>
<evidence type="ECO:0000313" key="5">
    <source>
        <dbReference type="Proteomes" id="UP001623553"/>
    </source>
</evidence>
<evidence type="ECO:0000256" key="2">
    <source>
        <dbReference type="SAM" id="SignalP"/>
    </source>
</evidence>
<dbReference type="Proteomes" id="UP001623553">
    <property type="component" value="Unassembled WGS sequence"/>
</dbReference>